<dbReference type="InterPro" id="IPR036271">
    <property type="entry name" value="Tet_transcr_reg_TetR-rel_C_sf"/>
</dbReference>
<dbReference type="EMBL" id="JACHNU010000001">
    <property type="protein sequence ID" value="MBB4660572.1"/>
    <property type="molecule type" value="Genomic_DNA"/>
</dbReference>
<dbReference type="GO" id="GO:0046677">
    <property type="term" value="P:response to antibiotic"/>
    <property type="evidence" value="ECO:0007669"/>
    <property type="project" value="InterPro"/>
</dbReference>
<evidence type="ECO:0000259" key="6">
    <source>
        <dbReference type="PROSITE" id="PS50977"/>
    </source>
</evidence>
<keyword evidence="3 5" id="KW-0238">DNA-binding</keyword>
<dbReference type="GO" id="GO:0045892">
    <property type="term" value="P:negative regulation of DNA-templated transcription"/>
    <property type="evidence" value="ECO:0007669"/>
    <property type="project" value="InterPro"/>
</dbReference>
<dbReference type="AlphaFoldDB" id="A0A840I7S7"/>
<reference evidence="7 8" key="1">
    <citation type="submission" date="2020-08" db="EMBL/GenBank/DDBJ databases">
        <title>Genomic Encyclopedia of Archaeal and Bacterial Type Strains, Phase II (KMG-II): from individual species to whole genera.</title>
        <authorList>
            <person name="Goeker M."/>
        </authorList>
    </citation>
    <scope>NUCLEOTIDE SEQUENCE [LARGE SCALE GENOMIC DNA]</scope>
    <source>
        <strain evidence="7 8">DSM 23288</strain>
    </source>
</reference>
<dbReference type="Gene3D" id="1.10.10.60">
    <property type="entry name" value="Homeodomain-like"/>
    <property type="match status" value="1"/>
</dbReference>
<keyword evidence="4" id="KW-0804">Transcription</keyword>
<dbReference type="GO" id="GO:0003677">
    <property type="term" value="F:DNA binding"/>
    <property type="evidence" value="ECO:0007669"/>
    <property type="project" value="UniProtKB-UniRule"/>
</dbReference>
<dbReference type="InterPro" id="IPR004111">
    <property type="entry name" value="Repressor_TetR_C"/>
</dbReference>
<evidence type="ECO:0000256" key="5">
    <source>
        <dbReference type="PROSITE-ProRule" id="PRU00335"/>
    </source>
</evidence>
<organism evidence="7 8">
    <name type="scientific">Conexibacter arvalis</name>
    <dbReference type="NCBI Taxonomy" id="912552"/>
    <lineage>
        <taxon>Bacteria</taxon>
        <taxon>Bacillati</taxon>
        <taxon>Actinomycetota</taxon>
        <taxon>Thermoleophilia</taxon>
        <taxon>Solirubrobacterales</taxon>
        <taxon>Conexibacteraceae</taxon>
        <taxon>Conexibacter</taxon>
    </lineage>
</organism>
<evidence type="ECO:0000256" key="1">
    <source>
        <dbReference type="ARBA" id="ARBA00022491"/>
    </source>
</evidence>
<protein>
    <submittedName>
        <fullName evidence="7">TetR/AcrR family tetracycline transcriptional repressor</fullName>
    </submittedName>
</protein>
<feature type="DNA-binding region" description="H-T-H motif" evidence="5">
    <location>
        <begin position="36"/>
        <end position="55"/>
    </location>
</feature>
<dbReference type="Proteomes" id="UP000585272">
    <property type="component" value="Unassembled WGS sequence"/>
</dbReference>
<evidence type="ECO:0000313" key="7">
    <source>
        <dbReference type="EMBL" id="MBB4660572.1"/>
    </source>
</evidence>
<accession>A0A840I7S7</accession>
<gene>
    <name evidence="7" type="ORF">BDZ31_000145</name>
</gene>
<evidence type="ECO:0000313" key="8">
    <source>
        <dbReference type="Proteomes" id="UP000585272"/>
    </source>
</evidence>
<feature type="domain" description="HTH tetR-type" evidence="6">
    <location>
        <begin position="13"/>
        <end position="73"/>
    </location>
</feature>
<comment type="caution">
    <text evidence="7">The sequence shown here is derived from an EMBL/GenBank/DDBJ whole genome shotgun (WGS) entry which is preliminary data.</text>
</comment>
<keyword evidence="8" id="KW-1185">Reference proteome</keyword>
<dbReference type="SUPFAM" id="SSF48498">
    <property type="entry name" value="Tetracyclin repressor-like, C-terminal domain"/>
    <property type="match status" value="1"/>
</dbReference>
<dbReference type="InterPro" id="IPR009057">
    <property type="entry name" value="Homeodomain-like_sf"/>
</dbReference>
<dbReference type="SUPFAM" id="SSF46689">
    <property type="entry name" value="Homeodomain-like"/>
    <property type="match status" value="1"/>
</dbReference>
<evidence type="ECO:0000256" key="2">
    <source>
        <dbReference type="ARBA" id="ARBA00023015"/>
    </source>
</evidence>
<proteinExistence type="predicted"/>
<evidence type="ECO:0000256" key="4">
    <source>
        <dbReference type="ARBA" id="ARBA00023163"/>
    </source>
</evidence>
<dbReference type="Gene3D" id="1.10.357.10">
    <property type="entry name" value="Tetracycline Repressor, domain 2"/>
    <property type="match status" value="1"/>
</dbReference>
<dbReference type="InterPro" id="IPR003012">
    <property type="entry name" value="Tet_transcr_reg_TetR"/>
</dbReference>
<name>A0A840I7S7_9ACTN</name>
<dbReference type="PRINTS" id="PR00400">
    <property type="entry name" value="TETREPRESSOR"/>
</dbReference>
<keyword evidence="1" id="KW-0678">Repressor</keyword>
<dbReference type="PROSITE" id="PS50977">
    <property type="entry name" value="HTH_TETR_2"/>
    <property type="match status" value="1"/>
</dbReference>
<keyword evidence="2" id="KW-0805">Transcription regulation</keyword>
<evidence type="ECO:0000256" key="3">
    <source>
        <dbReference type="ARBA" id="ARBA00023125"/>
    </source>
</evidence>
<sequence>MTKAQGKAARTSSLTPDDVLAAALEVLEERGLDGVSTRAVANRLDVRMNTVLWHVKTKAGLLDLMADAIVGEVALDDLAGDWRDRAVELMRRLRLALLSHRDGALVVSGTFPALPRTLRLADTLLATLLDGARDARTAAWTAWALVYFTLGLVQEEQQTPALLHDAVAREISPTTYPALSAVLDEYAAADFTDRFEYGAAAILAPLDSPAAKAAAPARKRR</sequence>
<dbReference type="Pfam" id="PF02909">
    <property type="entry name" value="TetR_C_1"/>
    <property type="match status" value="1"/>
</dbReference>
<dbReference type="Pfam" id="PF00440">
    <property type="entry name" value="TetR_N"/>
    <property type="match status" value="1"/>
</dbReference>
<dbReference type="RefSeq" id="WP_183338017.1">
    <property type="nucleotide sequence ID" value="NZ_JACHNU010000001.1"/>
</dbReference>
<dbReference type="InterPro" id="IPR001647">
    <property type="entry name" value="HTH_TetR"/>
</dbReference>